<dbReference type="AlphaFoldDB" id="A0AAJ1IJ27"/>
<dbReference type="SMART" id="SM00267">
    <property type="entry name" value="GGDEF"/>
    <property type="match status" value="1"/>
</dbReference>
<accession>A0AAJ1IJ27</accession>
<evidence type="ECO:0000313" key="4">
    <source>
        <dbReference type="EMBL" id="MDC7227936.1"/>
    </source>
</evidence>
<evidence type="ECO:0000256" key="1">
    <source>
        <dbReference type="ARBA" id="ARBA00012528"/>
    </source>
</evidence>
<feature type="domain" description="GGDEF" evidence="3">
    <location>
        <begin position="343"/>
        <end position="476"/>
    </location>
</feature>
<dbReference type="Proteomes" id="UP001221217">
    <property type="component" value="Unassembled WGS sequence"/>
</dbReference>
<dbReference type="SUPFAM" id="SSF55073">
    <property type="entry name" value="Nucleotide cyclase"/>
    <property type="match status" value="1"/>
</dbReference>
<protein>
    <recommendedName>
        <fullName evidence="1">diguanylate cyclase</fullName>
        <ecNumber evidence="1">2.7.7.65</ecNumber>
    </recommendedName>
</protein>
<dbReference type="GO" id="GO:0052621">
    <property type="term" value="F:diguanylate cyclase activity"/>
    <property type="evidence" value="ECO:0007669"/>
    <property type="project" value="UniProtKB-EC"/>
</dbReference>
<comment type="catalytic activity">
    <reaction evidence="2">
        <text>2 GTP = 3',3'-c-di-GMP + 2 diphosphate</text>
        <dbReference type="Rhea" id="RHEA:24898"/>
        <dbReference type="ChEBI" id="CHEBI:33019"/>
        <dbReference type="ChEBI" id="CHEBI:37565"/>
        <dbReference type="ChEBI" id="CHEBI:58805"/>
        <dbReference type="EC" id="2.7.7.65"/>
    </reaction>
</comment>
<dbReference type="PANTHER" id="PTHR45138">
    <property type="entry name" value="REGULATORY COMPONENTS OF SENSORY TRANSDUCTION SYSTEM"/>
    <property type="match status" value="1"/>
</dbReference>
<dbReference type="InterPro" id="IPR029787">
    <property type="entry name" value="Nucleotide_cyclase"/>
</dbReference>
<dbReference type="InterPro" id="IPR029016">
    <property type="entry name" value="GAF-like_dom_sf"/>
</dbReference>
<reference evidence="4 5" key="1">
    <citation type="submission" date="2022-12" db="EMBL/GenBank/DDBJ databases">
        <title>Metagenome assembled genome from gulf of manar.</title>
        <authorList>
            <person name="Kohli P."/>
            <person name="Pk S."/>
            <person name="Venkata Ramana C."/>
            <person name="Sasikala C."/>
        </authorList>
    </citation>
    <scope>NUCLEOTIDE SEQUENCE [LARGE SCALE GENOMIC DNA]</scope>
    <source>
        <strain evidence="4">JB008</strain>
    </source>
</reference>
<dbReference type="SMART" id="SM00065">
    <property type="entry name" value="GAF"/>
    <property type="match status" value="1"/>
</dbReference>
<evidence type="ECO:0000259" key="3">
    <source>
        <dbReference type="PROSITE" id="PS50887"/>
    </source>
</evidence>
<dbReference type="InterPro" id="IPR003018">
    <property type="entry name" value="GAF"/>
</dbReference>
<dbReference type="PANTHER" id="PTHR45138:SF9">
    <property type="entry name" value="DIGUANYLATE CYCLASE DGCM-RELATED"/>
    <property type="match status" value="1"/>
</dbReference>
<dbReference type="EMBL" id="JAQQAL010000035">
    <property type="protein sequence ID" value="MDC7227936.1"/>
    <property type="molecule type" value="Genomic_DNA"/>
</dbReference>
<dbReference type="InterPro" id="IPR043128">
    <property type="entry name" value="Rev_trsase/Diguanyl_cyclase"/>
</dbReference>
<name>A0AAJ1IJ27_9SPIO</name>
<dbReference type="EC" id="2.7.7.65" evidence="1"/>
<dbReference type="Gene3D" id="3.30.450.40">
    <property type="match status" value="1"/>
</dbReference>
<dbReference type="Pfam" id="PF13185">
    <property type="entry name" value="GAF_2"/>
    <property type="match status" value="1"/>
</dbReference>
<dbReference type="Pfam" id="PF00990">
    <property type="entry name" value="GGDEF"/>
    <property type="match status" value="1"/>
</dbReference>
<dbReference type="InterPro" id="IPR000160">
    <property type="entry name" value="GGDEF_dom"/>
</dbReference>
<dbReference type="InterPro" id="IPR050469">
    <property type="entry name" value="Diguanylate_Cyclase"/>
</dbReference>
<comment type="caution">
    <text evidence="4">The sequence shown here is derived from an EMBL/GenBank/DDBJ whole genome shotgun (WGS) entry which is preliminary data.</text>
</comment>
<dbReference type="CDD" id="cd01949">
    <property type="entry name" value="GGDEF"/>
    <property type="match status" value="1"/>
</dbReference>
<dbReference type="Gene3D" id="3.30.70.270">
    <property type="match status" value="1"/>
</dbReference>
<dbReference type="SUPFAM" id="SSF55781">
    <property type="entry name" value="GAF domain-like"/>
    <property type="match status" value="1"/>
</dbReference>
<proteinExistence type="predicted"/>
<dbReference type="NCBIfam" id="TIGR00254">
    <property type="entry name" value="GGDEF"/>
    <property type="match status" value="1"/>
</dbReference>
<evidence type="ECO:0000313" key="5">
    <source>
        <dbReference type="Proteomes" id="UP001221217"/>
    </source>
</evidence>
<gene>
    <name evidence="4" type="ORF">PQJ61_14315</name>
</gene>
<evidence type="ECO:0000256" key="2">
    <source>
        <dbReference type="ARBA" id="ARBA00034247"/>
    </source>
</evidence>
<organism evidence="4 5">
    <name type="scientific">Candidatus Thalassospirochaeta sargassi</name>
    <dbReference type="NCBI Taxonomy" id="3119039"/>
    <lineage>
        <taxon>Bacteria</taxon>
        <taxon>Pseudomonadati</taxon>
        <taxon>Spirochaetota</taxon>
        <taxon>Spirochaetia</taxon>
        <taxon>Spirochaetales</taxon>
        <taxon>Spirochaetaceae</taxon>
        <taxon>Candidatus Thalassospirochaeta</taxon>
    </lineage>
</organism>
<dbReference type="PROSITE" id="PS50887">
    <property type="entry name" value="GGDEF"/>
    <property type="match status" value="1"/>
</dbReference>
<sequence length="481" mass="55409">MVLKSISDRDLSKDEMLLLLNESSISVAVEEQDCIVTANSIFFELTGSDPDESCLKLSSIYTPESYTRVERNKTLILETLQKSQTVRNENKTLQVNIKAGHKKIRCTLDLVFLSDEPKPRWGHKLINCERLQLHDSQVQKMEKLKDSLLNLSQSLLKIKDIRNFYDLVLEAAGNIITHGSFCTILRLDETKDNFVPVASRGYSWETMKQYKLPVKESFSWRKLGHLLDRTIIFDDVETLFKPDEDEVVLDGKKLRASIQTPIIVDGEFYGILTMDSTETNAFTDADFNIIEYLRSQIQIALENQLLYNQIQHKASHDELTDVVSRGAFQEQVIKFLSTKHHYESCCIVMMDLNDLKVVNDIWGHSAGDEYLLRFVTIMKQHMRGSDVLARLGGDEFAICFYSSQSAQFIERLKEIQDYLVDNPLAFGGRKVSCWFSYGIAHCPEDGETYDILINTADERMYELKSEMKSKKLKNDLHDYRQ</sequence>